<dbReference type="Gene3D" id="3.30.70.270">
    <property type="match status" value="1"/>
</dbReference>
<dbReference type="CDD" id="cd01949">
    <property type="entry name" value="GGDEF"/>
    <property type="match status" value="1"/>
</dbReference>
<dbReference type="InterPro" id="IPR029787">
    <property type="entry name" value="Nucleotide_cyclase"/>
</dbReference>
<dbReference type="PANTHER" id="PTHR46663:SF2">
    <property type="entry name" value="GGDEF DOMAIN-CONTAINING PROTEIN"/>
    <property type="match status" value="1"/>
</dbReference>
<evidence type="ECO:0000256" key="1">
    <source>
        <dbReference type="SAM" id="Phobius"/>
    </source>
</evidence>
<dbReference type="SMART" id="SM00267">
    <property type="entry name" value="GGDEF"/>
    <property type="match status" value="1"/>
</dbReference>
<keyword evidence="1" id="KW-1133">Transmembrane helix</keyword>
<keyword evidence="4" id="KW-1185">Reference proteome</keyword>
<dbReference type="PROSITE" id="PS50887">
    <property type="entry name" value="GGDEF"/>
    <property type="match status" value="1"/>
</dbReference>
<dbReference type="Pfam" id="PF00990">
    <property type="entry name" value="GGDEF"/>
    <property type="match status" value="1"/>
</dbReference>
<dbReference type="InterPro" id="IPR052163">
    <property type="entry name" value="DGC-Regulatory_Protein"/>
</dbReference>
<dbReference type="EMBL" id="ADKX01000033">
    <property type="protein sequence ID" value="EFW04802.1"/>
    <property type="molecule type" value="Genomic_DNA"/>
</dbReference>
<gene>
    <name evidence="3" type="ORF">HMPREF9488_01926</name>
</gene>
<feature type="transmembrane region" description="Helical" evidence="1">
    <location>
        <begin position="291"/>
        <end position="311"/>
    </location>
</feature>
<feature type="transmembrane region" description="Helical" evidence="1">
    <location>
        <begin position="6"/>
        <end position="28"/>
    </location>
</feature>
<name>E7GAY6_9FIRM</name>
<dbReference type="InterPro" id="IPR043128">
    <property type="entry name" value="Rev_trsase/Diguanyl_cyclase"/>
</dbReference>
<dbReference type="OrthoDB" id="9804955at2"/>
<reference evidence="3 4" key="1">
    <citation type="submission" date="2010-12" db="EMBL/GenBank/DDBJ databases">
        <title>The Genome Sequence of Coprobacillus sp. strain 29_1.</title>
        <authorList>
            <consortium name="The Broad Institute Genome Sequencing Platform"/>
            <person name="Earl A."/>
            <person name="Ward D."/>
            <person name="Feldgarden M."/>
            <person name="Gevers D."/>
            <person name="Daigneault M."/>
            <person name="Sibley C.D."/>
            <person name="White A."/>
            <person name="Strauss J."/>
            <person name="Allen-Vercoe E."/>
            <person name="Young S.K."/>
            <person name="Zeng Q."/>
            <person name="Gargeya S."/>
            <person name="Fitzgerald M."/>
            <person name="Haas B."/>
            <person name="Abouelleil A."/>
            <person name="Alvarado L."/>
            <person name="Arachchi H.M."/>
            <person name="Berlin A."/>
            <person name="Brown A."/>
            <person name="Chapman S.B."/>
            <person name="Chen Z."/>
            <person name="Dunbar C."/>
            <person name="Freedman E."/>
            <person name="Gearin G."/>
            <person name="Gellesch M."/>
            <person name="Goldberg J."/>
            <person name="Griggs A."/>
            <person name="Gujja S."/>
            <person name="Heilman E."/>
            <person name="Heiman D."/>
            <person name="Howarth C."/>
            <person name="Larson L."/>
            <person name="Lui A."/>
            <person name="MacDonald P.J.P."/>
            <person name="Mehta T."/>
            <person name="Montmayeur A."/>
            <person name="Murphy C."/>
            <person name="Neiman D."/>
            <person name="Pearson M."/>
            <person name="Priest M."/>
            <person name="Roberts A."/>
            <person name="Saif S."/>
            <person name="Shea T."/>
            <person name="Shenoy N."/>
            <person name="Sisk P."/>
            <person name="Stolte C."/>
            <person name="Sykes S."/>
            <person name="White J."/>
            <person name="Yandava C."/>
            <person name="Nusbaum C."/>
            <person name="Birren B."/>
        </authorList>
    </citation>
    <scope>NUCLEOTIDE SEQUENCE [LARGE SCALE GENOMIC DNA]</scope>
    <source>
        <strain evidence="3 4">29_1</strain>
    </source>
</reference>
<keyword evidence="1" id="KW-0472">Membrane</keyword>
<dbReference type="AlphaFoldDB" id="E7GAY6"/>
<evidence type="ECO:0000259" key="2">
    <source>
        <dbReference type="PROSITE" id="PS50887"/>
    </source>
</evidence>
<dbReference type="Proteomes" id="UP000003157">
    <property type="component" value="Unassembled WGS sequence"/>
</dbReference>
<dbReference type="NCBIfam" id="TIGR00254">
    <property type="entry name" value="GGDEF"/>
    <property type="match status" value="1"/>
</dbReference>
<dbReference type="STRING" id="100884.GCA_000269565_02022"/>
<dbReference type="eggNOG" id="COG2202">
    <property type="taxonomic scope" value="Bacteria"/>
</dbReference>
<comment type="caution">
    <text evidence="3">The sequence shown here is derived from an EMBL/GenBank/DDBJ whole genome shotgun (WGS) entry which is preliminary data.</text>
</comment>
<evidence type="ECO:0000313" key="4">
    <source>
        <dbReference type="Proteomes" id="UP000003157"/>
    </source>
</evidence>
<dbReference type="Gene3D" id="3.30.450.20">
    <property type="entry name" value="PAS domain"/>
    <property type="match status" value="1"/>
</dbReference>
<dbReference type="InterPro" id="IPR000160">
    <property type="entry name" value="GGDEF_dom"/>
</dbReference>
<dbReference type="RefSeq" id="WP_008789027.1">
    <property type="nucleotide sequence ID" value="NZ_AKCB01000001.1"/>
</dbReference>
<dbReference type="GeneID" id="78229870"/>
<sequence length="747" mass="87895">MSKNKTFIKIVVIFSLIIILFGSFFHFVQQISDMNTQKILNHLEDVGKETANIYNLKFKSLQNVIVSTAEILGRVDHSDDEIGNILDTVAQGQELFQRIWYIDKDKTLHNYKKDIILEDHSSYIDEVFNGHTGFTNPLTSLYDNKSSVVIVYTPIYKNNQVVGGLAGIVEVNNESHDYIYNDVFNDEAYVFATSADGQIISKIKNNNTLYFGDNYFDFLNNNVYFMNSNYKSILHNIQKNQSGFASYRYKNDERMIYYTPVKINNWYIFNIISNDIIDDLNDQMNGETLKLILEIIFVFVVMLFILIRYFIKINKMNEETNNQLRTSNKKIEMILKQTSDRIFEYDIDNDSLILDAWNDYPKIILNSFLSNLHNYNFVSKEHEKLLKEKFHEIINNKDKIVFDAKLPYISRDDETWFHVSMIYVNQNKRLIGTLRNSTTEMNEYNLLLQDQMFKNSVYSNALFMFAVNLKSQKVVIYQKNGIYHNVIDVQYENSFLKSFVEEAAEKDRERVAKFFSQENVQNIYHHNGKRTIEFRTWKADKNRYEWVKFRIQFERQSSNNELLMIAYSNDINDEKSRQLEYEYKAQRDGLTGLYNRQTFNQFVDDYLKDKKSVSDYCAYMIVDLDNFKSINDSLGHSTGDEVIQKVATLLESICFNSGYVGRFGGDEFVIFLYAQESYAEIENKAREIIRRIEGIKMDSIHDITASIGITFVTDEKHHRILFDKSDQALYVSKKSGKCRYYVYVNEK</sequence>
<dbReference type="eggNOG" id="COG2199">
    <property type="taxonomic scope" value="Bacteria"/>
</dbReference>
<evidence type="ECO:0000313" key="3">
    <source>
        <dbReference type="EMBL" id="EFW04802.1"/>
    </source>
</evidence>
<feature type="domain" description="GGDEF" evidence="2">
    <location>
        <begin position="615"/>
        <end position="745"/>
    </location>
</feature>
<protein>
    <recommendedName>
        <fullName evidence="2">GGDEF domain-containing protein</fullName>
    </recommendedName>
</protein>
<dbReference type="PANTHER" id="PTHR46663">
    <property type="entry name" value="DIGUANYLATE CYCLASE DGCT-RELATED"/>
    <property type="match status" value="1"/>
</dbReference>
<keyword evidence="1" id="KW-0812">Transmembrane</keyword>
<proteinExistence type="predicted"/>
<dbReference type="HOGENOM" id="CLU_372024_0_0_9"/>
<accession>E7GAY6</accession>
<dbReference type="SUPFAM" id="SSF55073">
    <property type="entry name" value="Nucleotide cyclase"/>
    <property type="match status" value="1"/>
</dbReference>
<organism evidence="3 4">
    <name type="scientific">Coprobacillus cateniformis</name>
    <dbReference type="NCBI Taxonomy" id="100884"/>
    <lineage>
        <taxon>Bacteria</taxon>
        <taxon>Bacillati</taxon>
        <taxon>Bacillota</taxon>
        <taxon>Erysipelotrichia</taxon>
        <taxon>Erysipelotrichales</taxon>
        <taxon>Coprobacillaceae</taxon>
        <taxon>Coprobacillus</taxon>
    </lineage>
</organism>